<accession>A0A383AWR1</accession>
<dbReference type="InterPro" id="IPR000794">
    <property type="entry name" value="Beta-ketoacyl_synthase"/>
</dbReference>
<evidence type="ECO:0000313" key="3">
    <source>
        <dbReference type="EMBL" id="SVE12287.1"/>
    </source>
</evidence>
<feature type="domain" description="Ketosynthase family 3 (KS3)" evidence="2">
    <location>
        <begin position="1"/>
        <end position="249"/>
    </location>
</feature>
<evidence type="ECO:0000259" key="2">
    <source>
        <dbReference type="PROSITE" id="PS52004"/>
    </source>
</evidence>
<proteinExistence type="predicted"/>
<dbReference type="Gene3D" id="3.40.47.10">
    <property type="match status" value="1"/>
</dbReference>
<gene>
    <name evidence="3" type="ORF">METZ01_LOCUS465141</name>
</gene>
<dbReference type="CDD" id="cd00834">
    <property type="entry name" value="KAS_I_II"/>
    <property type="match status" value="1"/>
</dbReference>
<dbReference type="SUPFAM" id="SSF53901">
    <property type="entry name" value="Thiolase-like"/>
    <property type="match status" value="1"/>
</dbReference>
<dbReference type="AlphaFoldDB" id="A0A383AWR1"/>
<dbReference type="PANTHER" id="PTHR11712:SF336">
    <property type="entry name" value="3-OXOACYL-[ACYL-CARRIER-PROTEIN] SYNTHASE, MITOCHONDRIAL"/>
    <property type="match status" value="1"/>
</dbReference>
<dbReference type="EMBL" id="UINC01195632">
    <property type="protein sequence ID" value="SVE12287.1"/>
    <property type="molecule type" value="Genomic_DNA"/>
</dbReference>
<dbReference type="PROSITE" id="PS52004">
    <property type="entry name" value="KS3_2"/>
    <property type="match status" value="1"/>
</dbReference>
<dbReference type="FunFam" id="3.40.47.10:FF:000018">
    <property type="entry name" value="3-oxoacyl-[acyl-carrier-protein] synthase 2"/>
    <property type="match status" value="1"/>
</dbReference>
<name>A0A383AWR1_9ZZZZ</name>
<feature type="non-terminal residue" evidence="3">
    <location>
        <position position="1"/>
    </location>
</feature>
<dbReference type="GO" id="GO:0005829">
    <property type="term" value="C:cytosol"/>
    <property type="evidence" value="ECO:0007669"/>
    <property type="project" value="TreeGrafter"/>
</dbReference>
<dbReference type="InterPro" id="IPR016039">
    <property type="entry name" value="Thiolase-like"/>
</dbReference>
<sequence length="249" mass="26717">HVLGCPRQRALRGRHDQPFRRLPEVDIAGQVKDFDPGMGLDRKEVRHSDPFVHYAVYAASQAFDNAGLDMDRIDADRVGVIFGSGLGGIGTFERQHSVLLDRGLTRVSPFFVPMMICDMYAGMISIKLGARGPNYTSVSACASAAHAIGEAARKIQYDEADVMVTGGTEASITEMSLAGFSAARVLAQRNDSPESASRPFDADRNGFVLGEGSGPIILEESEHARARGATVLGEFLGLGFTAAAYHITD</sequence>
<feature type="non-terminal residue" evidence="3">
    <location>
        <position position="249"/>
    </location>
</feature>
<dbReference type="GO" id="GO:0004315">
    <property type="term" value="F:3-oxoacyl-[acyl-carrier-protein] synthase activity"/>
    <property type="evidence" value="ECO:0007669"/>
    <property type="project" value="TreeGrafter"/>
</dbReference>
<organism evidence="3">
    <name type="scientific">marine metagenome</name>
    <dbReference type="NCBI Taxonomy" id="408172"/>
    <lineage>
        <taxon>unclassified sequences</taxon>
        <taxon>metagenomes</taxon>
        <taxon>ecological metagenomes</taxon>
    </lineage>
</organism>
<dbReference type="GO" id="GO:0006633">
    <property type="term" value="P:fatty acid biosynthetic process"/>
    <property type="evidence" value="ECO:0007669"/>
    <property type="project" value="TreeGrafter"/>
</dbReference>
<reference evidence="3" key="1">
    <citation type="submission" date="2018-05" db="EMBL/GenBank/DDBJ databases">
        <authorList>
            <person name="Lanie J.A."/>
            <person name="Ng W.-L."/>
            <person name="Kazmierczak K.M."/>
            <person name="Andrzejewski T.M."/>
            <person name="Davidsen T.M."/>
            <person name="Wayne K.J."/>
            <person name="Tettelin H."/>
            <person name="Glass J.I."/>
            <person name="Rusch D."/>
            <person name="Podicherti R."/>
            <person name="Tsui H.-C.T."/>
            <person name="Winkler M.E."/>
        </authorList>
    </citation>
    <scope>NUCLEOTIDE SEQUENCE</scope>
</reference>
<keyword evidence="1" id="KW-0808">Transferase</keyword>
<dbReference type="PANTHER" id="PTHR11712">
    <property type="entry name" value="POLYKETIDE SYNTHASE-RELATED"/>
    <property type="match status" value="1"/>
</dbReference>
<dbReference type="Pfam" id="PF00109">
    <property type="entry name" value="ketoacyl-synt"/>
    <property type="match status" value="1"/>
</dbReference>
<evidence type="ECO:0000256" key="1">
    <source>
        <dbReference type="ARBA" id="ARBA00022679"/>
    </source>
</evidence>
<dbReference type="InterPro" id="IPR020841">
    <property type="entry name" value="PKS_Beta-ketoAc_synthase_dom"/>
</dbReference>
<protein>
    <recommendedName>
        <fullName evidence="2">Ketosynthase family 3 (KS3) domain-containing protein</fullName>
    </recommendedName>
</protein>
<dbReference type="InterPro" id="IPR014030">
    <property type="entry name" value="Ketoacyl_synth_N"/>
</dbReference>